<proteinExistence type="predicted"/>
<gene>
    <name evidence="1" type="ORF">VTAP4600_B1325</name>
</gene>
<accession>A0A2N8ZM42</accession>
<evidence type="ECO:0000313" key="2">
    <source>
        <dbReference type="Proteomes" id="UP000235828"/>
    </source>
</evidence>
<dbReference type="KEGG" id="vta:B1325"/>
<name>A0A2N8ZM42_9VIBR</name>
<protein>
    <submittedName>
        <fullName evidence="1">Uncharacterized protein</fullName>
    </submittedName>
</protein>
<dbReference type="Proteomes" id="UP000235828">
    <property type="component" value="Chromosome B"/>
</dbReference>
<sequence>MLNVVIFKGQDIRDHVNVMGLTRCVNVREENQSKAGIYYVSAGNVGGKNR</sequence>
<organism evidence="1 2">
    <name type="scientific">Vibrio tapetis subsp. tapetis</name>
    <dbReference type="NCBI Taxonomy" id="1671868"/>
    <lineage>
        <taxon>Bacteria</taxon>
        <taxon>Pseudomonadati</taxon>
        <taxon>Pseudomonadota</taxon>
        <taxon>Gammaproteobacteria</taxon>
        <taxon>Vibrionales</taxon>
        <taxon>Vibrionaceae</taxon>
        <taxon>Vibrio</taxon>
    </lineage>
</organism>
<reference evidence="1 2" key="1">
    <citation type="submission" date="2017-10" db="EMBL/GenBank/DDBJ databases">
        <authorList>
            <person name="Banno H."/>
            <person name="Chua N.-H."/>
        </authorList>
    </citation>
    <scope>NUCLEOTIDE SEQUENCE [LARGE SCALE GENOMIC DNA]</scope>
    <source>
        <strain evidence="1">Vibrio tapetis CECT4600</strain>
    </source>
</reference>
<dbReference type="AlphaFoldDB" id="A0A2N8ZM42"/>
<dbReference type="EMBL" id="LT960612">
    <property type="protein sequence ID" value="SON52936.1"/>
    <property type="molecule type" value="Genomic_DNA"/>
</dbReference>
<keyword evidence="2" id="KW-1185">Reference proteome</keyword>
<evidence type="ECO:0000313" key="1">
    <source>
        <dbReference type="EMBL" id="SON52936.1"/>
    </source>
</evidence>